<feature type="compositionally biased region" description="Polar residues" evidence="1">
    <location>
        <begin position="750"/>
        <end position="772"/>
    </location>
</feature>
<feature type="compositionally biased region" description="Low complexity" evidence="1">
    <location>
        <begin position="2400"/>
        <end position="2413"/>
    </location>
</feature>
<feature type="compositionally biased region" description="Polar residues" evidence="1">
    <location>
        <begin position="671"/>
        <end position="680"/>
    </location>
</feature>
<gene>
    <name evidence="3" type="ORF">CSUI_002272</name>
</gene>
<feature type="compositionally biased region" description="Basic and acidic residues" evidence="1">
    <location>
        <begin position="3058"/>
        <end position="3067"/>
    </location>
</feature>
<feature type="domain" description="C2H2-type" evidence="2">
    <location>
        <begin position="1153"/>
        <end position="1174"/>
    </location>
</feature>
<feature type="compositionally biased region" description="Basic and acidic residues" evidence="1">
    <location>
        <begin position="1717"/>
        <end position="1731"/>
    </location>
</feature>
<dbReference type="GeneID" id="94425685"/>
<name>A0A2C6L5C8_9APIC</name>
<feature type="region of interest" description="Disordered" evidence="1">
    <location>
        <begin position="2234"/>
        <end position="2306"/>
    </location>
</feature>
<feature type="region of interest" description="Disordered" evidence="1">
    <location>
        <begin position="1361"/>
        <end position="1386"/>
    </location>
</feature>
<feature type="compositionally biased region" description="Polar residues" evidence="1">
    <location>
        <begin position="1"/>
        <end position="14"/>
    </location>
</feature>
<feature type="region of interest" description="Disordered" evidence="1">
    <location>
        <begin position="2868"/>
        <end position="3089"/>
    </location>
</feature>
<feature type="compositionally biased region" description="Low complexity" evidence="1">
    <location>
        <begin position="2137"/>
        <end position="2151"/>
    </location>
</feature>
<dbReference type="RefSeq" id="XP_067925551.1">
    <property type="nucleotide sequence ID" value="XM_068062474.1"/>
</dbReference>
<feature type="region of interest" description="Disordered" evidence="1">
    <location>
        <begin position="256"/>
        <end position="276"/>
    </location>
</feature>
<feature type="compositionally biased region" description="Basic and acidic residues" evidence="1">
    <location>
        <begin position="1412"/>
        <end position="1429"/>
    </location>
</feature>
<feature type="compositionally biased region" description="Basic and acidic residues" evidence="1">
    <location>
        <begin position="2796"/>
        <end position="2825"/>
    </location>
</feature>
<feature type="region of interest" description="Disordered" evidence="1">
    <location>
        <begin position="2564"/>
        <end position="2601"/>
    </location>
</feature>
<feature type="region of interest" description="Disordered" evidence="1">
    <location>
        <begin position="1781"/>
        <end position="1822"/>
    </location>
</feature>
<feature type="compositionally biased region" description="Basic and acidic residues" evidence="1">
    <location>
        <begin position="868"/>
        <end position="891"/>
    </location>
</feature>
<feature type="compositionally biased region" description="Basic and acidic residues" evidence="1">
    <location>
        <begin position="1225"/>
        <end position="1235"/>
    </location>
</feature>
<feature type="compositionally biased region" description="Low complexity" evidence="1">
    <location>
        <begin position="1036"/>
        <end position="1063"/>
    </location>
</feature>
<feature type="region of interest" description="Disordered" evidence="1">
    <location>
        <begin position="2038"/>
        <end position="2077"/>
    </location>
</feature>
<evidence type="ECO:0000256" key="1">
    <source>
        <dbReference type="SAM" id="MobiDB-lite"/>
    </source>
</evidence>
<feature type="compositionally biased region" description="Polar residues" evidence="1">
    <location>
        <begin position="2579"/>
        <end position="2601"/>
    </location>
</feature>
<feature type="compositionally biased region" description="Low complexity" evidence="1">
    <location>
        <begin position="901"/>
        <end position="910"/>
    </location>
</feature>
<feature type="region of interest" description="Disordered" evidence="1">
    <location>
        <begin position="1034"/>
        <end position="1063"/>
    </location>
</feature>
<feature type="region of interest" description="Disordered" evidence="1">
    <location>
        <begin position="1891"/>
        <end position="1991"/>
    </location>
</feature>
<feature type="region of interest" description="Disordered" evidence="1">
    <location>
        <begin position="847"/>
        <end position="922"/>
    </location>
</feature>
<feature type="region of interest" description="Disordered" evidence="1">
    <location>
        <begin position="2322"/>
        <end position="2377"/>
    </location>
</feature>
<feature type="region of interest" description="Disordered" evidence="1">
    <location>
        <begin position="2395"/>
        <end position="2439"/>
    </location>
</feature>
<feature type="compositionally biased region" description="Low complexity" evidence="1">
    <location>
        <begin position="2043"/>
        <end position="2070"/>
    </location>
</feature>
<feature type="compositionally biased region" description="Basic and acidic residues" evidence="1">
    <location>
        <begin position="732"/>
        <end position="747"/>
    </location>
</feature>
<feature type="compositionally biased region" description="Low complexity" evidence="1">
    <location>
        <begin position="1678"/>
        <end position="1713"/>
    </location>
</feature>
<keyword evidence="4" id="KW-1185">Reference proteome</keyword>
<feature type="compositionally biased region" description="Basic and acidic residues" evidence="1">
    <location>
        <begin position="2771"/>
        <end position="2786"/>
    </location>
</feature>
<feature type="region of interest" description="Disordered" evidence="1">
    <location>
        <begin position="1209"/>
        <end position="1243"/>
    </location>
</feature>
<feature type="compositionally biased region" description="Low complexity" evidence="1">
    <location>
        <begin position="1658"/>
        <end position="1668"/>
    </location>
</feature>
<feature type="region of interest" description="Disordered" evidence="1">
    <location>
        <begin position="2527"/>
        <end position="2550"/>
    </location>
</feature>
<feature type="compositionally biased region" description="Polar residues" evidence="1">
    <location>
        <begin position="2912"/>
        <end position="2926"/>
    </location>
</feature>
<feature type="compositionally biased region" description="Basic and acidic residues" evidence="1">
    <location>
        <begin position="2361"/>
        <end position="2377"/>
    </location>
</feature>
<feature type="compositionally biased region" description="Polar residues" evidence="1">
    <location>
        <begin position="1400"/>
        <end position="1410"/>
    </location>
</feature>
<feature type="region of interest" description="Disordered" evidence="1">
    <location>
        <begin position="1578"/>
        <end position="1600"/>
    </location>
</feature>
<feature type="region of interest" description="Disordered" evidence="1">
    <location>
        <begin position="2126"/>
        <end position="2188"/>
    </location>
</feature>
<proteinExistence type="predicted"/>
<accession>A0A2C6L5C8</accession>
<evidence type="ECO:0000313" key="3">
    <source>
        <dbReference type="EMBL" id="PHJ23877.1"/>
    </source>
</evidence>
<reference evidence="3 4" key="1">
    <citation type="journal article" date="2017" name="Int. J. Parasitol.">
        <title>The genome of the protozoan parasite Cystoisospora suis and a reverse vaccinology approach to identify vaccine candidates.</title>
        <authorList>
            <person name="Palmieri N."/>
            <person name="Shrestha A."/>
            <person name="Ruttkowski B."/>
            <person name="Beck T."/>
            <person name="Vogl C."/>
            <person name="Tomley F."/>
            <person name="Blake D.P."/>
            <person name="Joachim A."/>
        </authorList>
    </citation>
    <scope>NUCLEOTIDE SEQUENCE [LARGE SCALE GENOMIC DNA]</scope>
    <source>
        <strain evidence="3 4">Wien I</strain>
    </source>
</reference>
<feature type="region of interest" description="Disordered" evidence="1">
    <location>
        <begin position="474"/>
        <end position="496"/>
    </location>
</feature>
<dbReference type="EMBL" id="MIGC01000955">
    <property type="protein sequence ID" value="PHJ23877.1"/>
    <property type="molecule type" value="Genomic_DNA"/>
</dbReference>
<feature type="region of interest" description="Disordered" evidence="1">
    <location>
        <begin position="1"/>
        <end position="21"/>
    </location>
</feature>
<feature type="region of interest" description="Disordered" evidence="1">
    <location>
        <begin position="1526"/>
        <end position="1554"/>
    </location>
</feature>
<feature type="compositionally biased region" description="Basic and acidic residues" evidence="1">
    <location>
        <begin position="1947"/>
        <end position="1960"/>
    </location>
</feature>
<feature type="region of interest" description="Disordered" evidence="1">
    <location>
        <begin position="559"/>
        <end position="586"/>
    </location>
</feature>
<dbReference type="PROSITE" id="PS00028">
    <property type="entry name" value="ZINC_FINGER_C2H2_1"/>
    <property type="match status" value="1"/>
</dbReference>
<feature type="region of interest" description="Disordered" evidence="1">
    <location>
        <begin position="203"/>
        <end position="224"/>
    </location>
</feature>
<dbReference type="OrthoDB" id="349377at2759"/>
<evidence type="ECO:0000313" key="4">
    <source>
        <dbReference type="Proteomes" id="UP000221165"/>
    </source>
</evidence>
<dbReference type="Proteomes" id="UP000221165">
    <property type="component" value="Unassembled WGS sequence"/>
</dbReference>
<feature type="compositionally biased region" description="Polar residues" evidence="1">
    <location>
        <begin position="1639"/>
        <end position="1657"/>
    </location>
</feature>
<evidence type="ECO:0000259" key="2">
    <source>
        <dbReference type="PROSITE" id="PS00028"/>
    </source>
</evidence>
<protein>
    <submittedName>
        <fullName evidence="3">Mitochondrial carrier domain-containing protein</fullName>
    </submittedName>
</protein>
<feature type="compositionally biased region" description="Basic and acidic residues" evidence="1">
    <location>
        <begin position="2722"/>
        <end position="2741"/>
    </location>
</feature>
<dbReference type="InterPro" id="IPR013087">
    <property type="entry name" value="Znf_C2H2_type"/>
</dbReference>
<feature type="compositionally biased region" description="Basic and acidic residues" evidence="1">
    <location>
        <begin position="1536"/>
        <end position="1551"/>
    </location>
</feature>
<feature type="compositionally biased region" description="Basic and acidic residues" evidence="1">
    <location>
        <begin position="485"/>
        <end position="496"/>
    </location>
</feature>
<feature type="compositionally biased region" description="Basic and acidic residues" evidence="1">
    <location>
        <begin position="2414"/>
        <end position="2427"/>
    </location>
</feature>
<comment type="caution">
    <text evidence="3">The sequence shown here is derived from an EMBL/GenBank/DDBJ whole genome shotgun (WGS) entry which is preliminary data.</text>
</comment>
<feature type="compositionally biased region" description="Polar residues" evidence="1">
    <location>
        <begin position="1734"/>
        <end position="1759"/>
    </location>
</feature>
<feature type="compositionally biased region" description="Basic and acidic residues" evidence="1">
    <location>
        <begin position="2940"/>
        <end position="2964"/>
    </location>
</feature>
<organism evidence="3 4">
    <name type="scientific">Cystoisospora suis</name>
    <dbReference type="NCBI Taxonomy" id="483139"/>
    <lineage>
        <taxon>Eukaryota</taxon>
        <taxon>Sar</taxon>
        <taxon>Alveolata</taxon>
        <taxon>Apicomplexa</taxon>
        <taxon>Conoidasida</taxon>
        <taxon>Coccidia</taxon>
        <taxon>Eucoccidiorida</taxon>
        <taxon>Eimeriorina</taxon>
        <taxon>Sarcocystidae</taxon>
        <taxon>Cystoisospora</taxon>
    </lineage>
</organism>
<feature type="compositionally biased region" description="Low complexity" evidence="1">
    <location>
        <begin position="847"/>
        <end position="857"/>
    </location>
</feature>
<feature type="compositionally biased region" description="Polar residues" evidence="1">
    <location>
        <begin position="1801"/>
        <end position="1812"/>
    </location>
</feature>
<feature type="compositionally biased region" description="Polar residues" evidence="1">
    <location>
        <begin position="265"/>
        <end position="275"/>
    </location>
</feature>
<feature type="region of interest" description="Disordered" evidence="1">
    <location>
        <begin position="1294"/>
        <end position="1326"/>
    </location>
</feature>
<feature type="region of interest" description="Disordered" evidence="1">
    <location>
        <begin position="1400"/>
        <end position="1429"/>
    </location>
</feature>
<sequence length="3089" mass="321785">MQLKGASNSRSASSFEDAAPGGTPPVIGSSLALLSRFQVAQLRFLLSRSCLQQGQSARAESLVRQAMLSSLASPSSDPPCSPSASVLAPSCSSLLPVPASVSSSALDTQECRPVHAACSHALGDRTAPVVCSPAEDAATRVRHSSGERDGGTCGQLPSACSSHSHASPSCLRDSTAVPTAPGSSTDCGLVLHTSGSIEPVSRYQRPLAPNERREAAPCSRTGSGHVGAGVASNVGKGSSFGGSNHAGNVLADDETVVTPHGSVSGPDNSTNNNRSRPGCLFNSASCSYSASKAGGDASAVTASTGPLLKLAMPASPGGVLSGSPARGRETLAVSSVTTDSTETPASVAGCPLFFGSSPSSLSLQECLLSGLLLRSPDFVHTRLAAANSTVASPSPHFPVIDAGAPELTGRLSALRLLTAATSLVYPRGNICSSCLPSPFGGADPYPTPAAVAASSMARQGLLLLSALARCPSAALAPGSQPQTGAEREGTSAKAAERREDILGPLRLLASTGWAGQKQVTAEHALRPDVRAGVSGNTATTSSRSGEFLSFQQVRVVTGTGGERATRSDDRQGGAAAVSSPSSTDSSDKFCSLTDYGRAAVLSSSSDGAGVAHEPARSEGCCDLTCVPDTINTGSTKGHVLESCSASLLRAGGDVRGEKTVDGLVSQVSLSSVIPGQTQPPRSGDEKRRAASSRASAPCRRTVSAVSTSQPGADICLSGSSSLPGGSGQEGALRVEENSASLQEREGENVPTCSLSSGSSSVQNPSRWPSSLSGRPVFSYVERHPRLAHKVRAVPDEEEEEDKEDVEISIFSSEAGACVTETEEISMETGRPGQGRFSKSHTPLVAGAPCSSSALSSHPPLPAITAKGPCEKSGDGGDVRNERNGTDAVQREEESDVAPSSGATAAGTGRTQEYSLETNEDETGLTVLSGVEPMTEAERTAAAAEVARIPTVTLTELVRAAVMPLRIEGMHALEQEQLLHGRKAWLRYECPLCDKTVHAPDAYWSNYEHYIRHHWRSRRTLGGYVCFPCRRKHDPLSVSSSSAASEVFRGPSSGRASSRGYSPSSSQVSLQEALCPGASSAFSTSSGQCLSTRSFSATSLSSSSSHTAGTCGKLGSGVRRSLSAQSNNLKGRPDALATGGGRGRSVVPQYHFHCPLCPCVFPVFSDLQVHAFEHHRGSAADPRLKLVPQLTHTPWIGEAEEDYTIQLKEEGKTKSEVSSTAGNEDVQGKADPHGNEDPDGISCKGVQGAARLKQEVAEEAEPEDVQRAERWEKLTEEVNQQNYGMALCLSGMPHNGKRGERSVRRPASGPPDVAGAAVASATETDAGSGNSLFASYVPSALSLAPGPVTKENGGCSADVGVETRTSSTRANNEEQKQLSSCGEEQKGLSSCGVMPVIRTTDSTEGMTQSRMSRVADQDSDKEDSGALHGPREQALNVCTHVVAARDPMSSSPSCCRHGASRDLTSRLQSDTDEVHGRCCLRLSNACKNADAPDLCWVLPSVCQPPVSSRASPPCQLKSCLSRSKTKVNSALPPATGDSREADTSGEESEVKATRQAVAEEEMVASISCEERFSGKVEDGGPRFLSSEGTAVPRRGAEEKKKKRVEFSVEVRVRPLDKELSIMEKLGAVMGPVLTGLSYSPSASTVGSDQASVSEVPTESRSASSVRAAVGGDFPRRGTRSATAAAKAAGGAENPDRPVSSASSPSCPSAPGSVVWSDKSNREAESPGREKGAGKTSVSSRGDTQNHGSTGHVSRNTSSASRGPRGDVCNAVGVVKDTQLVTAAAAHTTNSSRRSWKGGSGSAPQRTAPGSDSPASPGRAAIEEETQTKFGTNRGRAVMAAEAGTARRIAAARGAVAAAEAALNARQGRTKWEGTPGVQSVLSVSLCPSSVRDEVPSRYKTSPSSTADGVPTAPANVRSCIKSEHGGIAGPQRRQKPGALVSSGAGGGKRIESQRGPSEKGGMDQVVVLLSSSDDDEPRGRRSGRGGNNRRQGAILAVGAGDLTGFPRQSGLPLPSPTVRCLAAANCDSCTAGAAQETFPSSLQSVSPSPTWSASSKSSSDVASAVPSRGPAGASGGAGGSGFGLYKTVPLSVATKNFLCFSGTEGESERTPGCKKRKRHLLFERKRRSPIVEEEKDNGNSYASSSPSPLNNSMLGDAPECQGDSLQKRGFPRPAETSAAGSLQKEDRNTHTSVVDIPVTTVAVQAVAAASASHIAGGTCNEQLFGLDRKEQPQSAAACSWEKEDTTAGHGTSAASRAAAPVNSGSEQLESPREEEGCILSQSDKARLVSQSAPPADDGPQGLSSVGKSRRLCPRIGDLQPCKHRSVGGSWSALSAGRDTRRLSKSEQRSGQGGKTKTVLIQEKGRTERAGEEPVESVHKKGGALDMLVAVPPCPARETDWSETAESAKTSSAGGADREGERKNGRHAESGGTAAAKHAASVGFPDASKSLRKLSEEKVRLGTTLRFCQEFSAAESTAQLRAGERQAARSPAACRRAARSVSFLSGGGSFSARKNLSDLAVARRLLSSAAGAEKKRRRSGTPHSAEATAIETDALRPPYLHAVLDCPHVSESGRRRHRRQQPSYTKKTADTCDSSPFRQKHQNFSLQRRPALHQLKGSPRRRQHAVINFVDVAACCASSSKKGESSLPRRLYKRRGSLPVTEPGLESGKANTCCVDFKIPGREVWRSSLGNSKRTSGKACVGETEAEPKSVSESVEDAATFENENGRKWSVSEKCEVPDKESNRQPTDSAGSARGISFAAERKPPAGRYRVATKAEHDVTREQTKSGRAELSSSGRPSPDEARRPGAEDPRVGDNEASDGGRCKAVRIRDIKSMQRLLGERGSFNGMDENNRRAPRIAARLGNAFRSVSQVAEPNPNGPVRRNVGDRRGLGTGGAPCGVLHGSSPQLFQCGEQDGSSPGNYDGAQTGNRRGEVESSCQGAGRTDRGHRKEDAVVEERRENLSDGEVKPLAGGQSEKREGTEETSAGSCSQGVGQGRSESQGLSGGVLQSRPRKRRSSTAINEEKVGGLGPSDIPNEEKTRAAKKGKRVEGKGVMQGPLKAVEHTSREGLEESGEAELWATAGPPTSRHASA</sequence>
<dbReference type="VEuPathDB" id="ToxoDB:CSUI_002272"/>
<feature type="region of interest" description="Disordered" evidence="1">
    <location>
        <begin position="671"/>
        <end position="772"/>
    </location>
</feature>
<feature type="compositionally biased region" description="Polar residues" evidence="1">
    <location>
        <begin position="2980"/>
        <end position="2999"/>
    </location>
</feature>
<feature type="compositionally biased region" description="Basic and acidic residues" evidence="1">
    <location>
        <begin position="2336"/>
        <end position="2346"/>
    </location>
</feature>
<feature type="region of interest" description="Disordered" evidence="1">
    <location>
        <begin position="2686"/>
        <end position="2825"/>
    </location>
</feature>
<feature type="region of interest" description="Disordered" evidence="1">
    <location>
        <begin position="1639"/>
        <end position="1769"/>
    </location>
</feature>